<evidence type="ECO:0000256" key="1">
    <source>
        <dbReference type="SAM" id="SignalP"/>
    </source>
</evidence>
<accession>A0A812NNC4</accession>
<dbReference type="Proteomes" id="UP000604046">
    <property type="component" value="Unassembled WGS sequence"/>
</dbReference>
<protein>
    <recommendedName>
        <fullName evidence="4">Protein-serine/threonine phosphatase</fullName>
    </recommendedName>
</protein>
<evidence type="ECO:0000313" key="3">
    <source>
        <dbReference type="Proteomes" id="UP000604046"/>
    </source>
</evidence>
<dbReference type="PROSITE" id="PS01032">
    <property type="entry name" value="PPM_1"/>
    <property type="match status" value="1"/>
</dbReference>
<comment type="caution">
    <text evidence="2">The sequence shown here is derived from an EMBL/GenBank/DDBJ whole genome shotgun (WGS) entry which is preliminary data.</text>
</comment>
<dbReference type="GO" id="GO:0043169">
    <property type="term" value="F:cation binding"/>
    <property type="evidence" value="ECO:0007669"/>
    <property type="project" value="InterPro"/>
</dbReference>
<dbReference type="EMBL" id="CAJNDS010002074">
    <property type="protein sequence ID" value="CAE7306220.1"/>
    <property type="molecule type" value="Genomic_DNA"/>
</dbReference>
<dbReference type="SUPFAM" id="SSF81606">
    <property type="entry name" value="PP2C-like"/>
    <property type="match status" value="1"/>
</dbReference>
<name>A0A812NNC4_9DINO</name>
<dbReference type="AlphaFoldDB" id="A0A812NNC4"/>
<reference evidence="2" key="1">
    <citation type="submission" date="2021-02" db="EMBL/GenBank/DDBJ databases">
        <authorList>
            <person name="Dougan E. K."/>
            <person name="Rhodes N."/>
            <person name="Thang M."/>
            <person name="Chan C."/>
        </authorList>
    </citation>
    <scope>NUCLEOTIDE SEQUENCE</scope>
</reference>
<sequence length="417" mass="45554">MSKLTVLTFGYLFISKLTVQISANVHNGSVALYGVFDGHGPAGHRCAAIARGFLPERIFGDPELLVNPPEVRRSVSILSTNHPRVLEGRHRRWYHSGPLRAQRIKEAGGHICLGGGKRARCPVMRKRSKVFAGRITQLQLRRAAGPRAAKQAHSLARWAWPLAVIVASVLSHRRVGKSQGATSDPQVLISARMTPPPSPPLWALCVEGIDDSLDNLLTIDHVDLDMYSLAVVAGAVPFDEAGRANQQKMSVGQVADADFAASQAETDDSLIVALNALALCNRRQAKAAAPQRVAFVPSVRVFRYQEPGKDHVHLRRLMQLLLHARDAAEVRRNLAETDVPDVSVRGETDLRRLSGLIESRFQQSSVGIGELVVVRCMGKEAIGKMVKALAAAWTRCSRVHEGHLSEAGREQSQLQGR</sequence>
<evidence type="ECO:0008006" key="4">
    <source>
        <dbReference type="Google" id="ProtNLM"/>
    </source>
</evidence>
<keyword evidence="1" id="KW-0732">Signal</keyword>
<dbReference type="InterPro" id="IPR000222">
    <property type="entry name" value="PP2C_BS"/>
</dbReference>
<feature type="chain" id="PRO_5032505516" description="Protein-serine/threonine phosphatase" evidence="1">
    <location>
        <begin position="24"/>
        <end position="417"/>
    </location>
</feature>
<organism evidence="2 3">
    <name type="scientific">Symbiodinium natans</name>
    <dbReference type="NCBI Taxonomy" id="878477"/>
    <lineage>
        <taxon>Eukaryota</taxon>
        <taxon>Sar</taxon>
        <taxon>Alveolata</taxon>
        <taxon>Dinophyceae</taxon>
        <taxon>Suessiales</taxon>
        <taxon>Symbiodiniaceae</taxon>
        <taxon>Symbiodinium</taxon>
    </lineage>
</organism>
<gene>
    <name evidence="2" type="ORF">SNAT2548_LOCUS16092</name>
</gene>
<proteinExistence type="predicted"/>
<dbReference type="OrthoDB" id="415440at2759"/>
<feature type="signal peptide" evidence="1">
    <location>
        <begin position="1"/>
        <end position="23"/>
    </location>
</feature>
<keyword evidence="3" id="KW-1185">Reference proteome</keyword>
<evidence type="ECO:0000313" key="2">
    <source>
        <dbReference type="EMBL" id="CAE7306220.1"/>
    </source>
</evidence>
<dbReference type="InterPro" id="IPR036457">
    <property type="entry name" value="PPM-type-like_dom_sf"/>
</dbReference>